<dbReference type="EMBL" id="KD270247">
    <property type="protein sequence ID" value="EMS46780.1"/>
    <property type="molecule type" value="Genomic_DNA"/>
</dbReference>
<gene>
    <name evidence="1" type="ORF">TRIUR3_08460</name>
</gene>
<organism evidence="1">
    <name type="scientific">Triticum urartu</name>
    <name type="common">Red wild einkorn</name>
    <name type="synonym">Crithodium urartu</name>
    <dbReference type="NCBI Taxonomy" id="4572"/>
    <lineage>
        <taxon>Eukaryota</taxon>
        <taxon>Viridiplantae</taxon>
        <taxon>Streptophyta</taxon>
        <taxon>Embryophyta</taxon>
        <taxon>Tracheophyta</taxon>
        <taxon>Spermatophyta</taxon>
        <taxon>Magnoliopsida</taxon>
        <taxon>Liliopsida</taxon>
        <taxon>Poales</taxon>
        <taxon>Poaceae</taxon>
        <taxon>BOP clade</taxon>
        <taxon>Pooideae</taxon>
        <taxon>Triticodae</taxon>
        <taxon>Triticeae</taxon>
        <taxon>Triticinae</taxon>
        <taxon>Triticum</taxon>
    </lineage>
</organism>
<evidence type="ECO:0000313" key="1">
    <source>
        <dbReference type="EMBL" id="EMS46780.1"/>
    </source>
</evidence>
<dbReference type="AlphaFoldDB" id="M7Z334"/>
<accession>M7Z334</accession>
<sequence>MLQHHWPRPPHLPVLLCVPWLPLSAVNSNSSAPRHPATQVCVAKFLEQPELAASPRPASSCPSFVSVMNVGQQLNLAMFLSNAASPTPRPPQVRLHVTPCMTTYPGCIKYPTVKTETARRPRIREVPLPSPWIRQVREYHYLPRRPCTTTVTRTETGKSEDPSTMTPSIPLDRQGGSRTLTRFR</sequence>
<protein>
    <submittedName>
        <fullName evidence="1">Uncharacterized protein</fullName>
    </submittedName>
</protein>
<proteinExistence type="predicted"/>
<reference evidence="1" key="1">
    <citation type="journal article" date="2013" name="Nature">
        <title>Draft genome of the wheat A-genome progenitor Triticum urartu.</title>
        <authorList>
            <person name="Ling H.Q."/>
            <person name="Zhao S."/>
            <person name="Liu D."/>
            <person name="Wang J."/>
            <person name="Sun H."/>
            <person name="Zhang C."/>
            <person name="Fan H."/>
            <person name="Li D."/>
            <person name="Dong L."/>
            <person name="Tao Y."/>
            <person name="Gao C."/>
            <person name="Wu H."/>
            <person name="Li Y."/>
            <person name="Cui Y."/>
            <person name="Guo X."/>
            <person name="Zheng S."/>
            <person name="Wang B."/>
            <person name="Yu K."/>
            <person name="Liang Q."/>
            <person name="Yang W."/>
            <person name="Lou X."/>
            <person name="Chen J."/>
            <person name="Feng M."/>
            <person name="Jian J."/>
            <person name="Zhang X."/>
            <person name="Luo G."/>
            <person name="Jiang Y."/>
            <person name="Liu J."/>
            <person name="Wang Z."/>
            <person name="Sha Y."/>
            <person name="Zhang B."/>
            <person name="Wu H."/>
            <person name="Tang D."/>
            <person name="Shen Q."/>
            <person name="Xue P."/>
            <person name="Zou S."/>
            <person name="Wang X."/>
            <person name="Liu X."/>
            <person name="Wang F."/>
            <person name="Yang Y."/>
            <person name="An X."/>
            <person name="Dong Z."/>
            <person name="Zhang K."/>
            <person name="Zhang X."/>
            <person name="Luo M.C."/>
            <person name="Dvorak J."/>
            <person name="Tong Y."/>
            <person name="Wang J."/>
            <person name="Yang H."/>
            <person name="Li Z."/>
            <person name="Wang D."/>
            <person name="Zhang A."/>
            <person name="Wang J."/>
        </authorList>
    </citation>
    <scope>NUCLEOTIDE SEQUENCE</scope>
</reference>
<name>M7Z334_TRIUA</name>